<evidence type="ECO:0000259" key="3">
    <source>
        <dbReference type="Pfam" id="PF13472"/>
    </source>
</evidence>
<feature type="domain" description="SGNH hydrolase-type esterase" evidence="3">
    <location>
        <begin position="9"/>
        <end position="187"/>
    </location>
</feature>
<evidence type="ECO:0000313" key="5">
    <source>
        <dbReference type="Proteomes" id="UP000659344"/>
    </source>
</evidence>
<dbReference type="PANTHER" id="PTHR43695:SF1">
    <property type="entry name" value="RHAMNOGALACTURONAN ACETYLESTERASE"/>
    <property type="match status" value="1"/>
</dbReference>
<dbReference type="InterPro" id="IPR036514">
    <property type="entry name" value="SGNH_hydro_sf"/>
</dbReference>
<proteinExistence type="inferred from homology"/>
<evidence type="ECO:0000256" key="2">
    <source>
        <dbReference type="ARBA" id="ARBA00022801"/>
    </source>
</evidence>
<evidence type="ECO:0000313" key="4">
    <source>
        <dbReference type="EMBL" id="GGH18957.1"/>
    </source>
</evidence>
<dbReference type="Proteomes" id="UP000659344">
    <property type="component" value="Unassembled WGS sequence"/>
</dbReference>
<keyword evidence="2" id="KW-0378">Hydrolase</keyword>
<protein>
    <submittedName>
        <fullName evidence="4">Rhamnogalacturonan acetylesterase</fullName>
    </submittedName>
</protein>
<dbReference type="CDD" id="cd01821">
    <property type="entry name" value="Rhamnogalacturan_acetylesterase_like"/>
    <property type="match status" value="1"/>
</dbReference>
<comment type="caution">
    <text evidence="4">The sequence shown here is derived from an EMBL/GenBank/DDBJ whole genome shotgun (WGS) entry which is preliminary data.</text>
</comment>
<comment type="similarity">
    <text evidence="1">Belongs to the 'GDSL' lipolytic enzyme family.</text>
</comment>
<dbReference type="RefSeq" id="WP_188537358.1">
    <property type="nucleotide sequence ID" value="NZ_BMFT01000001.1"/>
</dbReference>
<dbReference type="Gene3D" id="3.40.50.1110">
    <property type="entry name" value="SGNH hydrolase"/>
    <property type="match status" value="1"/>
</dbReference>
<dbReference type="InterPro" id="IPR013830">
    <property type="entry name" value="SGNH_hydro"/>
</dbReference>
<reference evidence="5" key="1">
    <citation type="journal article" date="2019" name="Int. J. Syst. Evol. Microbiol.">
        <title>The Global Catalogue of Microorganisms (GCM) 10K type strain sequencing project: providing services to taxonomists for standard genome sequencing and annotation.</title>
        <authorList>
            <consortium name="The Broad Institute Genomics Platform"/>
            <consortium name="The Broad Institute Genome Sequencing Center for Infectious Disease"/>
            <person name="Wu L."/>
            <person name="Ma J."/>
        </authorList>
    </citation>
    <scope>NUCLEOTIDE SEQUENCE [LARGE SCALE GENOMIC DNA]</scope>
    <source>
        <strain evidence="5">CGMCC 1.12769</strain>
    </source>
</reference>
<dbReference type="PANTHER" id="PTHR43695">
    <property type="entry name" value="PUTATIVE (AFU_ORTHOLOGUE AFUA_2G17250)-RELATED"/>
    <property type="match status" value="1"/>
</dbReference>
<dbReference type="EMBL" id="BMFT01000001">
    <property type="protein sequence ID" value="GGH18957.1"/>
    <property type="molecule type" value="Genomic_DNA"/>
</dbReference>
<organism evidence="4 5">
    <name type="scientific">Paenibacillus segetis</name>
    <dbReference type="NCBI Taxonomy" id="1325360"/>
    <lineage>
        <taxon>Bacteria</taxon>
        <taxon>Bacillati</taxon>
        <taxon>Bacillota</taxon>
        <taxon>Bacilli</taxon>
        <taxon>Bacillales</taxon>
        <taxon>Paenibacillaceae</taxon>
        <taxon>Paenibacillus</taxon>
    </lineage>
</organism>
<dbReference type="Pfam" id="PF13472">
    <property type="entry name" value="Lipase_GDSL_2"/>
    <property type="match status" value="1"/>
</dbReference>
<name>A0ABQ1YAK8_9BACL</name>
<evidence type="ECO:0000256" key="1">
    <source>
        <dbReference type="ARBA" id="ARBA00008668"/>
    </source>
</evidence>
<dbReference type="InterPro" id="IPR037459">
    <property type="entry name" value="RhgT-like"/>
</dbReference>
<dbReference type="SUPFAM" id="SSF52266">
    <property type="entry name" value="SGNH hydrolase"/>
    <property type="match status" value="1"/>
</dbReference>
<sequence>MTHTLFIAGDSTAALKGAAEKPMTGWGEYLQAHFGSSIEVDNRAINGRSTKTFLAEGRLAHIAHDMQAGDYMFIQFGHNDGKIDDPARYTNPDLDYRSNLIQFIECARGRGGVPVLLSSVSRRRFTVDGHLDPLAVGPYPEAMKQVAAQTQTPLLDIFEASQQLYNTLGEHESKKLFIHLPDKTHPNYPNGIIDDTHFSDVGARQIADLVANAIHQSNAPSLSRLRQHLKGDFL</sequence>
<gene>
    <name evidence="4" type="ORF">GCM10008013_15300</name>
</gene>
<accession>A0ABQ1YAK8</accession>
<keyword evidence="5" id="KW-1185">Reference proteome</keyword>